<sequence>MAKQKDLQSKILDSVENGFFLECIYDFYKKNFDKKQELFSILVELHNLEKINLFKEFIQLNNEAGRIDFWMTRHILEDMLALIDIKYISESLKCIEHLIKEAGNDLASHSILGKFQQKLKSDKDLLEQVFEVFQENPILYKEFLGAIILVGSNSDFDKYFNINQKFLDSTDNDIKSRAIYLLGKFTYPSETCLKTSIKKLELLGEKEANDTVLSSILHSYLTLLFLNPAYFDNTSEIFLQNIIAKSGKITFYNLATLLFFHRKSEKINDYQYFNLTRKVYNFLKNKLASELGTIKYIGMAFPTTNQDELLKDYLELIEFHIENGVKIKSFDIKHHIEDDIELFQKIITRWLSSDSSEIALATRDFFILNDARLIQPNFDLVDSDCGYLKTFIAHKAVSCLFTYPEMLLHFLIHLMEASTEAEAGNIANLIYHFILINYPHQKENIIKWKNNLNPYNQIELDRMAEEIENYLQNIRSIPEIKELHPPTENIIEYDRYQSETTAKQFDDISQKSVFMQLFTPIRMLYGHKAIFNQQGNRTEIEMVSHSVSMAMPRMLLIDKDDFEFDRKIFLLERYNNEANS</sequence>
<keyword evidence="3" id="KW-1185">Reference proteome</keyword>
<dbReference type="Proteomes" id="UP000078228">
    <property type="component" value="Unassembled WGS sequence"/>
</dbReference>
<gene>
    <name evidence="2" type="ORF">AO370_0587</name>
    <name evidence="1" type="ORF">AO384_1293</name>
</gene>
<dbReference type="AlphaFoldDB" id="A0A198X006"/>
<dbReference type="RefSeq" id="WP_064602673.1">
    <property type="nucleotide sequence ID" value="NZ_JAABLA010000006.1"/>
</dbReference>
<dbReference type="OrthoDB" id="6648183at2"/>
<protein>
    <submittedName>
        <fullName evidence="2">Uncharacterized protein</fullName>
    </submittedName>
</protein>
<name>A0A198X006_MORCA</name>
<dbReference type="Proteomes" id="UP000078295">
    <property type="component" value="Unassembled WGS sequence"/>
</dbReference>
<accession>A0A198X006</accession>
<dbReference type="EMBL" id="LXHQ01000020">
    <property type="protein sequence ID" value="OAV26754.1"/>
    <property type="molecule type" value="Genomic_DNA"/>
</dbReference>
<comment type="caution">
    <text evidence="2">The sequence shown here is derived from an EMBL/GenBank/DDBJ whole genome shotgun (WGS) entry which is preliminary data.</text>
</comment>
<dbReference type="PATRIC" id="fig|480.228.peg.1366"/>
<evidence type="ECO:0000313" key="2">
    <source>
        <dbReference type="EMBL" id="OAV26754.1"/>
    </source>
</evidence>
<reference evidence="3 4" key="1">
    <citation type="journal article" date="2016" name="Genome Biol. Evol.">
        <title>Comparative Genomic Analyses of the Moraxella catarrhalis Serosensitive and Seroresistant Lineages Demonstrate Their Independent Evolution.</title>
        <authorList>
            <person name="Earl J.P."/>
            <person name="de Vries S.P."/>
            <person name="Ahmed A."/>
            <person name="Powell E."/>
            <person name="Schultz M.P."/>
            <person name="Hermans P.W."/>
            <person name="Hill D.J."/>
            <person name="Zhou Z."/>
            <person name="Constantinidou C.I."/>
            <person name="Hu F.Z."/>
            <person name="Bootsma H.J."/>
            <person name="Ehrlich G.D."/>
        </authorList>
    </citation>
    <scope>NUCLEOTIDE SEQUENCE [LARGE SCALE GENOMIC DNA]</scope>
    <source>
        <strain evidence="2 4">F23</strain>
        <strain evidence="1 3">Z7542</strain>
    </source>
</reference>
<evidence type="ECO:0000313" key="1">
    <source>
        <dbReference type="EMBL" id="OAU95687.1"/>
    </source>
</evidence>
<organism evidence="2 4">
    <name type="scientific">Moraxella catarrhalis</name>
    <name type="common">Branhamella catarrhalis</name>
    <dbReference type="NCBI Taxonomy" id="480"/>
    <lineage>
        <taxon>Bacteria</taxon>
        <taxon>Pseudomonadati</taxon>
        <taxon>Pseudomonadota</taxon>
        <taxon>Gammaproteobacteria</taxon>
        <taxon>Moraxellales</taxon>
        <taxon>Moraxellaceae</taxon>
        <taxon>Moraxella</taxon>
    </lineage>
</organism>
<evidence type="ECO:0000313" key="4">
    <source>
        <dbReference type="Proteomes" id="UP000078295"/>
    </source>
</evidence>
<dbReference type="EMBL" id="LXHC01000022">
    <property type="protein sequence ID" value="OAU95687.1"/>
    <property type="molecule type" value="Genomic_DNA"/>
</dbReference>
<evidence type="ECO:0000313" key="3">
    <source>
        <dbReference type="Proteomes" id="UP000078228"/>
    </source>
</evidence>
<proteinExistence type="predicted"/>